<evidence type="ECO:0000256" key="19">
    <source>
        <dbReference type="ARBA" id="ARBA00023264"/>
    </source>
</evidence>
<keyword evidence="16 24" id="KW-0443">Lipid metabolism</keyword>
<reference evidence="26" key="1">
    <citation type="submission" date="2016-11" db="EMBL/GenBank/DDBJ databases">
        <authorList>
            <person name="Jaros S."/>
            <person name="Januszkiewicz K."/>
            <person name="Wedrychowicz H."/>
        </authorList>
    </citation>
    <scope>NUCLEOTIDE SEQUENCE [LARGE SCALE GENOMIC DNA]</scope>
    <source>
        <strain evidence="26">DSM 7057</strain>
    </source>
</reference>
<dbReference type="GO" id="GO:0004143">
    <property type="term" value="F:ATP-dependent diacylglycerol kinase activity"/>
    <property type="evidence" value="ECO:0007669"/>
    <property type="project" value="UniProtKB-EC"/>
</dbReference>
<evidence type="ECO:0000256" key="5">
    <source>
        <dbReference type="ARBA" id="ARBA00022475"/>
    </source>
</evidence>
<feature type="active site" description="Proton acceptor" evidence="20">
    <location>
        <position position="72"/>
    </location>
</feature>
<dbReference type="GO" id="GO:0005886">
    <property type="term" value="C:plasma membrane"/>
    <property type="evidence" value="ECO:0007669"/>
    <property type="project" value="UniProtKB-SubCell"/>
</dbReference>
<protein>
    <recommendedName>
        <fullName evidence="4 24">Diacylglycerol kinase</fullName>
        <ecNumber evidence="3 24">2.7.1.107</ecNumber>
    </recommendedName>
</protein>
<dbReference type="Pfam" id="PF01219">
    <property type="entry name" value="DAGK_prokar"/>
    <property type="match status" value="1"/>
</dbReference>
<feature type="binding site" evidence="22">
    <location>
        <position position="79"/>
    </location>
    <ligand>
        <name>ATP</name>
        <dbReference type="ChEBI" id="CHEBI:30616"/>
    </ligand>
</feature>
<evidence type="ECO:0000256" key="18">
    <source>
        <dbReference type="ARBA" id="ARBA00023209"/>
    </source>
</evidence>
<comment type="cofactor">
    <cofactor evidence="23">
        <name>Mg(2+)</name>
        <dbReference type="ChEBI" id="CHEBI:18420"/>
    </cofactor>
    <text evidence="23">Mn(2+), Zn(2+), Cd(2+) and Co(2+) support activity to lesser extents.</text>
</comment>
<comment type="caution">
    <text evidence="25">The sequence shown here is derived from an EMBL/GenBank/DDBJ whole genome shotgun (WGS) entry which is preliminary data.</text>
</comment>
<feature type="binding site" evidence="21">
    <location>
        <position position="101"/>
    </location>
    <ligand>
        <name>substrate</name>
    </ligand>
</feature>
<keyword evidence="14 23" id="KW-0460">Magnesium</keyword>
<dbReference type="GO" id="GO:0006654">
    <property type="term" value="P:phosphatidic acid biosynthetic process"/>
    <property type="evidence" value="ECO:0007669"/>
    <property type="project" value="InterPro"/>
</dbReference>
<sequence>MLKKICDVLYRRCVGATRYSVAGFRAALTKEEAFRLELAGLAVLVLVLLVVPWPLWKKFLLTGSYLLILIVELLNSAIEDVCDLVSSEYSELIKNAKDKGSMAVLTALLCNVLLLIALILL</sequence>
<dbReference type="PANTHER" id="PTHR34299:SF1">
    <property type="entry name" value="DIACYLGLYCEROL KINASE"/>
    <property type="match status" value="1"/>
</dbReference>
<proteinExistence type="inferred from homology"/>
<keyword evidence="11 22" id="KW-0547">Nucleotide-binding</keyword>
<organism evidence="25 26">
    <name type="scientific">Desulfovibrio desulfuricans</name>
    <dbReference type="NCBI Taxonomy" id="876"/>
    <lineage>
        <taxon>Bacteria</taxon>
        <taxon>Pseudomonadati</taxon>
        <taxon>Thermodesulfobacteriota</taxon>
        <taxon>Desulfovibrionia</taxon>
        <taxon>Desulfovibrionales</taxon>
        <taxon>Desulfovibrionaceae</taxon>
        <taxon>Desulfovibrio</taxon>
    </lineage>
</organism>
<dbReference type="InterPro" id="IPR036945">
    <property type="entry name" value="DAGK_sf"/>
</dbReference>
<feature type="binding site" evidence="23">
    <location>
        <position position="31"/>
    </location>
    <ligand>
        <name>a divalent metal cation</name>
        <dbReference type="ChEBI" id="CHEBI:60240"/>
    </ligand>
</feature>
<comment type="catalytic activity">
    <reaction evidence="24">
        <text>a 1,2-diacyl-sn-glycerol + ATP = a 1,2-diacyl-sn-glycero-3-phosphate + ADP + H(+)</text>
        <dbReference type="Rhea" id="RHEA:10272"/>
        <dbReference type="ChEBI" id="CHEBI:15378"/>
        <dbReference type="ChEBI" id="CHEBI:17815"/>
        <dbReference type="ChEBI" id="CHEBI:30616"/>
        <dbReference type="ChEBI" id="CHEBI:58608"/>
        <dbReference type="ChEBI" id="CHEBI:456216"/>
        <dbReference type="EC" id="2.7.1.107"/>
    </reaction>
</comment>
<feature type="binding site" evidence="22">
    <location>
        <begin position="97"/>
        <end position="98"/>
    </location>
    <ligand>
        <name>ATP</name>
        <dbReference type="ChEBI" id="CHEBI:30616"/>
    </ligand>
</feature>
<dbReference type="GO" id="GO:0046872">
    <property type="term" value="F:metal ion binding"/>
    <property type="evidence" value="ECO:0007669"/>
    <property type="project" value="UniProtKB-KW"/>
</dbReference>
<evidence type="ECO:0000256" key="10">
    <source>
        <dbReference type="ARBA" id="ARBA00022723"/>
    </source>
</evidence>
<evidence type="ECO:0000256" key="15">
    <source>
        <dbReference type="ARBA" id="ARBA00022989"/>
    </source>
</evidence>
<evidence type="ECO:0000256" key="17">
    <source>
        <dbReference type="ARBA" id="ARBA00023136"/>
    </source>
</evidence>
<keyword evidence="17 24" id="KW-0472">Membrane</keyword>
<feature type="transmembrane region" description="Helical" evidence="24">
    <location>
        <begin position="99"/>
        <end position="120"/>
    </location>
</feature>
<dbReference type="Gene3D" id="1.10.287.3610">
    <property type="match status" value="1"/>
</dbReference>
<keyword evidence="15 24" id="KW-1133">Transmembrane helix</keyword>
<evidence type="ECO:0000256" key="24">
    <source>
        <dbReference type="RuleBase" id="RU363065"/>
    </source>
</evidence>
<keyword evidence="6" id="KW-0444">Lipid biosynthesis</keyword>
<keyword evidence="10 23" id="KW-0479">Metal-binding</keyword>
<evidence type="ECO:0000256" key="11">
    <source>
        <dbReference type="ARBA" id="ARBA00022741"/>
    </source>
</evidence>
<evidence type="ECO:0000256" key="12">
    <source>
        <dbReference type="ARBA" id="ARBA00022777"/>
    </source>
</evidence>
<dbReference type="EMBL" id="FPIW01000025">
    <property type="protein sequence ID" value="SFW50395.1"/>
    <property type="molecule type" value="Genomic_DNA"/>
</dbReference>
<keyword evidence="8 24" id="KW-0808">Transferase</keyword>
<evidence type="ECO:0000256" key="6">
    <source>
        <dbReference type="ARBA" id="ARBA00022516"/>
    </source>
</evidence>
<keyword evidence="5" id="KW-1003">Cell membrane</keyword>
<evidence type="ECO:0000256" key="16">
    <source>
        <dbReference type="ARBA" id="ARBA00023098"/>
    </source>
</evidence>
<comment type="caution">
    <text evidence="24">Lacks conserved residue(s) required for the propagation of feature annotation.</text>
</comment>
<dbReference type="InterPro" id="IPR033718">
    <property type="entry name" value="DAGK_prok"/>
</dbReference>
<feature type="binding site" evidence="21">
    <location>
        <position position="72"/>
    </location>
    <ligand>
        <name>substrate</name>
    </ligand>
</feature>
<evidence type="ECO:0000256" key="8">
    <source>
        <dbReference type="ARBA" id="ARBA00022679"/>
    </source>
</evidence>
<evidence type="ECO:0000256" key="1">
    <source>
        <dbReference type="ARBA" id="ARBA00004429"/>
    </source>
</evidence>
<evidence type="ECO:0000256" key="2">
    <source>
        <dbReference type="ARBA" id="ARBA00005967"/>
    </source>
</evidence>
<feature type="binding site" evidence="23">
    <location>
        <position position="79"/>
    </location>
    <ligand>
        <name>a divalent metal cation</name>
        <dbReference type="ChEBI" id="CHEBI:60240"/>
    </ligand>
</feature>
<feature type="binding site" evidence="21">
    <location>
        <position position="12"/>
    </location>
    <ligand>
        <name>substrate</name>
    </ligand>
</feature>
<feature type="binding site" evidence="21">
    <location>
        <begin position="33"/>
        <end position="37"/>
    </location>
    <ligand>
        <name>substrate</name>
    </ligand>
</feature>
<dbReference type="PANTHER" id="PTHR34299">
    <property type="entry name" value="DIACYLGLYCEROL KINASE"/>
    <property type="match status" value="1"/>
</dbReference>
<dbReference type="EC" id="2.7.1.107" evidence="3 24"/>
<comment type="similarity">
    <text evidence="2 24">Belongs to the bacterial diacylglycerol kinase family.</text>
</comment>
<dbReference type="RefSeq" id="WP_072311878.1">
    <property type="nucleotide sequence ID" value="NZ_FPIW01000025.1"/>
</dbReference>
<evidence type="ECO:0000256" key="13">
    <source>
        <dbReference type="ARBA" id="ARBA00022840"/>
    </source>
</evidence>
<feature type="transmembrane region" description="Helical" evidence="24">
    <location>
        <begin position="34"/>
        <end position="53"/>
    </location>
</feature>
<keyword evidence="12 24" id="KW-0418">Kinase</keyword>
<dbReference type="GO" id="GO:0005524">
    <property type="term" value="F:ATP binding"/>
    <property type="evidence" value="ECO:0007669"/>
    <property type="project" value="UniProtKB-KW"/>
</dbReference>
<evidence type="ECO:0000256" key="20">
    <source>
        <dbReference type="PIRSR" id="PIRSR600829-1"/>
    </source>
</evidence>
<evidence type="ECO:0000256" key="14">
    <source>
        <dbReference type="ARBA" id="ARBA00022842"/>
    </source>
</evidence>
<keyword evidence="7" id="KW-0997">Cell inner membrane</keyword>
<feature type="binding site" evidence="22">
    <location>
        <position position="31"/>
    </location>
    <ligand>
        <name>ATP</name>
        <dbReference type="ChEBI" id="CHEBI:30616"/>
    </ligand>
</feature>
<keyword evidence="19 24" id="KW-1208">Phospholipid metabolism</keyword>
<feature type="binding site" evidence="22">
    <location>
        <position position="12"/>
    </location>
    <ligand>
        <name>ATP</name>
        <dbReference type="ChEBI" id="CHEBI:30616"/>
    </ligand>
</feature>
<dbReference type="CDD" id="cd14264">
    <property type="entry name" value="DAGK_IM"/>
    <property type="match status" value="1"/>
</dbReference>
<keyword evidence="18" id="KW-0594">Phospholipid biosynthesis</keyword>
<evidence type="ECO:0000256" key="22">
    <source>
        <dbReference type="PIRSR" id="PIRSR600829-3"/>
    </source>
</evidence>
<evidence type="ECO:0000256" key="9">
    <source>
        <dbReference type="ARBA" id="ARBA00022692"/>
    </source>
</evidence>
<name>A0AA94HTP0_DESDE</name>
<feature type="binding site" evidence="22">
    <location>
        <position position="19"/>
    </location>
    <ligand>
        <name>ATP</name>
        <dbReference type="ChEBI" id="CHEBI:30616"/>
    </ligand>
</feature>
<evidence type="ECO:0000256" key="3">
    <source>
        <dbReference type="ARBA" id="ARBA00012133"/>
    </source>
</evidence>
<evidence type="ECO:0000256" key="21">
    <source>
        <dbReference type="PIRSR" id="PIRSR600829-2"/>
    </source>
</evidence>
<keyword evidence="13 22" id="KW-0067">ATP-binding</keyword>
<dbReference type="AlphaFoldDB" id="A0AA94HTP0"/>
<evidence type="ECO:0000256" key="23">
    <source>
        <dbReference type="PIRSR" id="PIRSR600829-4"/>
    </source>
</evidence>
<evidence type="ECO:0000313" key="25">
    <source>
        <dbReference type="EMBL" id="SFW50395.1"/>
    </source>
</evidence>
<dbReference type="InterPro" id="IPR000829">
    <property type="entry name" value="DAGK"/>
</dbReference>
<evidence type="ECO:0000256" key="4">
    <source>
        <dbReference type="ARBA" id="ARBA00017575"/>
    </source>
</evidence>
<evidence type="ECO:0000256" key="7">
    <source>
        <dbReference type="ARBA" id="ARBA00022519"/>
    </source>
</evidence>
<gene>
    <name evidence="25" type="ORF">SAMN02910291_01591</name>
</gene>
<comment type="function">
    <text evidence="24">Catalyzes the ATP-dependent phosphorylation of sn-l,2-diacylglycerol (DAG) to phosphatidic acid. Involved in the recycling of diacylglycerol produced as a by-product during membrane-derived oligosaccharide (MDO) biosynthesis.</text>
</comment>
<comment type="subcellular location">
    <subcellularLocation>
        <location evidence="1">Cell inner membrane</location>
        <topology evidence="1">Multi-pass membrane protein</topology>
    </subcellularLocation>
</comment>
<evidence type="ECO:0000313" key="26">
    <source>
        <dbReference type="Proteomes" id="UP000182680"/>
    </source>
</evidence>
<dbReference type="Proteomes" id="UP000182680">
    <property type="component" value="Unassembled WGS sequence"/>
</dbReference>
<accession>A0AA94HTP0</accession>
<keyword evidence="9 24" id="KW-0812">Transmembrane</keyword>